<dbReference type="AlphaFoldDB" id="A0A183BL80"/>
<dbReference type="InterPro" id="IPR001841">
    <property type="entry name" value="Znf_RING"/>
</dbReference>
<evidence type="ECO:0000256" key="3">
    <source>
        <dbReference type="ARBA" id="ARBA00022833"/>
    </source>
</evidence>
<keyword evidence="3" id="KW-0862">Zinc</keyword>
<sequence length="247" mass="27113">MKFVFSVMIETEPARRNSLACGKYLYMGNCWAFLQRRGDNDDFTRLENLSNEPGRAPNSANAGAGSRRRHQNHSRTSSASSAVSSTSDGSSSGRASRRQKNLQTSSYVNQLYMNSAFGPGDESSSMETKTVDEKRKARVRGLLEQIPVDMYTEGGKSAPECAICMGDFEEGDPIRFLPCVHSYHLQCIDDWLLRSFTCPSCMEPVDSALLSVFTVNTSTDLNALTTAAACDSSSPWRQPSTGQKDGE</sequence>
<evidence type="ECO:0000313" key="7">
    <source>
        <dbReference type="Proteomes" id="UP000050741"/>
    </source>
</evidence>
<dbReference type="InterPro" id="IPR052804">
    <property type="entry name" value="UEC_component"/>
</dbReference>
<feature type="domain" description="RING-type" evidence="6">
    <location>
        <begin position="161"/>
        <end position="201"/>
    </location>
</feature>
<dbReference type="GO" id="GO:0000151">
    <property type="term" value="C:ubiquitin ligase complex"/>
    <property type="evidence" value="ECO:0007669"/>
    <property type="project" value="TreeGrafter"/>
</dbReference>
<evidence type="ECO:0000256" key="1">
    <source>
        <dbReference type="ARBA" id="ARBA00022723"/>
    </source>
</evidence>
<dbReference type="WBParaSite" id="GPLIN_000136500">
    <property type="protein sequence ID" value="GPLIN_000136500"/>
    <property type="gene ID" value="GPLIN_000136500"/>
</dbReference>
<keyword evidence="1" id="KW-0479">Metal-binding</keyword>
<feature type="region of interest" description="Disordered" evidence="5">
    <location>
        <begin position="44"/>
        <end position="101"/>
    </location>
</feature>
<protein>
    <submittedName>
        <fullName evidence="8">RING-type domain-containing protein</fullName>
    </submittedName>
</protein>
<dbReference type="PROSITE" id="PS50089">
    <property type="entry name" value="ZF_RING_2"/>
    <property type="match status" value="1"/>
</dbReference>
<proteinExistence type="predicted"/>
<accession>A0A183BL80</accession>
<feature type="compositionally biased region" description="Low complexity" evidence="5">
    <location>
        <begin position="74"/>
        <end position="94"/>
    </location>
</feature>
<dbReference type="SUPFAM" id="SSF57850">
    <property type="entry name" value="RING/U-box"/>
    <property type="match status" value="1"/>
</dbReference>
<dbReference type="SMART" id="SM00184">
    <property type="entry name" value="RING"/>
    <property type="match status" value="1"/>
</dbReference>
<dbReference type="Pfam" id="PF13639">
    <property type="entry name" value="zf-RING_2"/>
    <property type="match status" value="1"/>
</dbReference>
<evidence type="ECO:0000259" key="6">
    <source>
        <dbReference type="PROSITE" id="PS50089"/>
    </source>
</evidence>
<dbReference type="CDD" id="cd16468">
    <property type="entry name" value="RING-H2_RNF11"/>
    <property type="match status" value="1"/>
</dbReference>
<dbReference type="PANTHER" id="PTHR46359">
    <property type="entry name" value="GEO07743P1"/>
    <property type="match status" value="1"/>
</dbReference>
<name>A0A183BL80_GLOPA</name>
<reference evidence="7" key="1">
    <citation type="submission" date="2014-05" db="EMBL/GenBank/DDBJ databases">
        <title>The genome and life-stage specific transcriptomes of Globodera pallida elucidate key aspects of plant parasitism by a cyst nematode.</title>
        <authorList>
            <person name="Cotton J.A."/>
            <person name="Lilley C.J."/>
            <person name="Jones L.M."/>
            <person name="Kikuchi T."/>
            <person name="Reid A.J."/>
            <person name="Thorpe P."/>
            <person name="Tsai I.J."/>
            <person name="Beasley H."/>
            <person name="Blok V."/>
            <person name="Cock P.J.A."/>
            <person name="Van den Akker S.E."/>
            <person name="Holroyd N."/>
            <person name="Hunt M."/>
            <person name="Mantelin S."/>
            <person name="Naghra H."/>
            <person name="Pain A."/>
            <person name="Palomares-Rius J.E."/>
            <person name="Zarowiecki M."/>
            <person name="Berriman M."/>
            <person name="Jones J.T."/>
            <person name="Urwin P.E."/>
        </authorList>
    </citation>
    <scope>NUCLEOTIDE SEQUENCE [LARGE SCALE GENOMIC DNA]</scope>
    <source>
        <strain evidence="7">Lindley</strain>
    </source>
</reference>
<dbReference type="InterPro" id="IPR013083">
    <property type="entry name" value="Znf_RING/FYVE/PHD"/>
</dbReference>
<dbReference type="GO" id="GO:0006511">
    <property type="term" value="P:ubiquitin-dependent protein catabolic process"/>
    <property type="evidence" value="ECO:0007669"/>
    <property type="project" value="TreeGrafter"/>
</dbReference>
<reference evidence="8" key="2">
    <citation type="submission" date="2016-06" db="UniProtKB">
        <authorList>
            <consortium name="WormBaseParasite"/>
        </authorList>
    </citation>
    <scope>IDENTIFICATION</scope>
</reference>
<keyword evidence="2 4" id="KW-0863">Zinc-finger</keyword>
<evidence type="ECO:0000256" key="5">
    <source>
        <dbReference type="SAM" id="MobiDB-lite"/>
    </source>
</evidence>
<organism evidence="7 8">
    <name type="scientific">Globodera pallida</name>
    <name type="common">Potato cyst nematode worm</name>
    <name type="synonym">Heterodera pallida</name>
    <dbReference type="NCBI Taxonomy" id="36090"/>
    <lineage>
        <taxon>Eukaryota</taxon>
        <taxon>Metazoa</taxon>
        <taxon>Ecdysozoa</taxon>
        <taxon>Nematoda</taxon>
        <taxon>Chromadorea</taxon>
        <taxon>Rhabditida</taxon>
        <taxon>Tylenchina</taxon>
        <taxon>Tylenchomorpha</taxon>
        <taxon>Tylenchoidea</taxon>
        <taxon>Heteroderidae</taxon>
        <taxon>Heteroderinae</taxon>
        <taxon>Globodera</taxon>
    </lineage>
</organism>
<dbReference type="Proteomes" id="UP000050741">
    <property type="component" value="Unassembled WGS sequence"/>
</dbReference>
<dbReference type="GO" id="GO:0061630">
    <property type="term" value="F:ubiquitin protein ligase activity"/>
    <property type="evidence" value="ECO:0007669"/>
    <property type="project" value="TreeGrafter"/>
</dbReference>
<keyword evidence="7" id="KW-1185">Reference proteome</keyword>
<evidence type="ECO:0000313" key="8">
    <source>
        <dbReference type="WBParaSite" id="GPLIN_000136500"/>
    </source>
</evidence>
<dbReference type="GO" id="GO:0008270">
    <property type="term" value="F:zinc ion binding"/>
    <property type="evidence" value="ECO:0007669"/>
    <property type="project" value="UniProtKB-KW"/>
</dbReference>
<dbReference type="Gene3D" id="3.30.40.10">
    <property type="entry name" value="Zinc/RING finger domain, C3HC4 (zinc finger)"/>
    <property type="match status" value="1"/>
</dbReference>
<dbReference type="InterPro" id="IPR042981">
    <property type="entry name" value="RNF11_RING-H2"/>
</dbReference>
<evidence type="ECO:0000256" key="4">
    <source>
        <dbReference type="PROSITE-ProRule" id="PRU00175"/>
    </source>
</evidence>
<dbReference type="PANTHER" id="PTHR46359:SF2">
    <property type="entry name" value="GEO07743P1"/>
    <property type="match status" value="1"/>
</dbReference>
<evidence type="ECO:0000256" key="2">
    <source>
        <dbReference type="ARBA" id="ARBA00022771"/>
    </source>
</evidence>